<dbReference type="FunFam" id="3.40.50.300:FF:002582">
    <property type="entry name" value="Nicotinamide riboside kinase, variant"/>
    <property type="match status" value="1"/>
</dbReference>
<comment type="caution">
    <text evidence="1">The sequence shown here is derived from an EMBL/GenBank/DDBJ whole genome shotgun (WGS) entry which is preliminary data.</text>
</comment>
<dbReference type="GO" id="GO:0016301">
    <property type="term" value="F:kinase activity"/>
    <property type="evidence" value="ECO:0007669"/>
    <property type="project" value="UniProtKB-KW"/>
</dbReference>
<name>A0A4R0REQ3_9APHY</name>
<dbReference type="InterPro" id="IPR027417">
    <property type="entry name" value="P-loop_NTPase"/>
</dbReference>
<evidence type="ECO:0000313" key="2">
    <source>
        <dbReference type="Proteomes" id="UP000292702"/>
    </source>
</evidence>
<dbReference type="AlphaFoldDB" id="A0A4R0REQ3"/>
<keyword evidence="1" id="KW-0418">Kinase</keyword>
<dbReference type="OrthoDB" id="10041966at2759"/>
<dbReference type="PANTHER" id="PTHR10285">
    <property type="entry name" value="URIDINE KINASE"/>
    <property type="match status" value="1"/>
</dbReference>
<keyword evidence="1" id="KW-0808">Transferase</keyword>
<dbReference type="EMBL" id="RWJN01000124">
    <property type="protein sequence ID" value="TCD66720.1"/>
    <property type="molecule type" value="Genomic_DNA"/>
</dbReference>
<reference evidence="1 2" key="1">
    <citation type="submission" date="2018-11" db="EMBL/GenBank/DDBJ databases">
        <title>Genome assembly of Steccherinum ochraceum LE-BIN_3174, the white-rot fungus of the Steccherinaceae family (The Residual Polyporoid clade, Polyporales, Basidiomycota).</title>
        <authorList>
            <person name="Fedorova T.V."/>
            <person name="Glazunova O.A."/>
            <person name="Landesman E.O."/>
            <person name="Moiseenko K.V."/>
            <person name="Psurtseva N.V."/>
            <person name="Savinova O.S."/>
            <person name="Shakhova N.V."/>
            <person name="Tyazhelova T.V."/>
            <person name="Vasina D.V."/>
        </authorList>
    </citation>
    <scope>NUCLEOTIDE SEQUENCE [LARGE SCALE GENOMIC DNA]</scope>
    <source>
        <strain evidence="1 2">LE-BIN_3174</strain>
    </source>
</reference>
<organism evidence="1 2">
    <name type="scientific">Steccherinum ochraceum</name>
    <dbReference type="NCBI Taxonomy" id="92696"/>
    <lineage>
        <taxon>Eukaryota</taxon>
        <taxon>Fungi</taxon>
        <taxon>Dikarya</taxon>
        <taxon>Basidiomycota</taxon>
        <taxon>Agaricomycotina</taxon>
        <taxon>Agaricomycetes</taxon>
        <taxon>Polyporales</taxon>
        <taxon>Steccherinaceae</taxon>
        <taxon>Steccherinum</taxon>
    </lineage>
</organism>
<proteinExistence type="predicted"/>
<dbReference type="STRING" id="92696.A0A4R0REQ3"/>
<dbReference type="CDD" id="cd02024">
    <property type="entry name" value="NRK1"/>
    <property type="match status" value="1"/>
</dbReference>
<gene>
    <name evidence="1" type="primary">NRK1_1</name>
    <name evidence="1" type="ORF">EIP91_001013</name>
</gene>
<sequence>MTFAVAPPDATTTPSGSKLRVILVGIGGASSSGKTTLAKHLRNIVPGSMILHQDDFAPPQELIPIHPEHNVQDWDAAEGAIEWPRMRDSLRDVKRTGHIPPEHYSHDHLNTQKGVPIKPEIMQRWKAKFSEVDADRKKHGEQLLWVMVDGFLLYWDMDVVDTLDVRILLRAPHDTLQARRETRNGYHTAEGGFWKDPPKYWEQIVWPAYVAAHRGIVENGDVERGKSNGKVESLEIIEGLEKTMDETVEFVCEKMLEVVTSS</sequence>
<keyword evidence="2" id="KW-1185">Reference proteome</keyword>
<dbReference type="Gene3D" id="3.40.50.300">
    <property type="entry name" value="P-loop containing nucleotide triphosphate hydrolases"/>
    <property type="match status" value="1"/>
</dbReference>
<accession>A0A4R0REQ3</accession>
<dbReference type="Proteomes" id="UP000292702">
    <property type="component" value="Unassembled WGS sequence"/>
</dbReference>
<dbReference type="SUPFAM" id="SSF52540">
    <property type="entry name" value="P-loop containing nucleoside triphosphate hydrolases"/>
    <property type="match status" value="1"/>
</dbReference>
<evidence type="ECO:0000313" key="1">
    <source>
        <dbReference type="EMBL" id="TCD66720.1"/>
    </source>
</evidence>
<protein>
    <submittedName>
        <fullName evidence="1">Ribosylnicotinamide kinase</fullName>
    </submittedName>
</protein>